<proteinExistence type="inferred from homology"/>
<dbReference type="GO" id="GO:0005506">
    <property type="term" value="F:iron ion binding"/>
    <property type="evidence" value="ECO:0007669"/>
    <property type="project" value="UniProtKB-UniRule"/>
</dbReference>
<keyword evidence="4 7" id="KW-0223">Dioxygenase</keyword>
<keyword evidence="2 7" id="KW-0479">Metal-binding</keyword>
<dbReference type="HAMAP" id="MF_00657">
    <property type="entry name" value="Hydroxyl_YbiX"/>
    <property type="match status" value="1"/>
</dbReference>
<comment type="cofactor">
    <cofactor evidence="7">
        <name>Fe(2+)</name>
        <dbReference type="ChEBI" id="CHEBI:29033"/>
    </cofactor>
    <text evidence="7">Binds 1 Fe(2+) ion per subunit.</text>
</comment>
<dbReference type="AlphaFoldDB" id="A0A1I3WXC0"/>
<dbReference type="Proteomes" id="UP000198924">
    <property type="component" value="Unassembled WGS sequence"/>
</dbReference>
<dbReference type="PANTHER" id="PTHR41536">
    <property type="entry name" value="PKHD-TYPE HYDROXYLASE YBIX"/>
    <property type="match status" value="1"/>
</dbReference>
<accession>A0A1I3WXC0</accession>
<feature type="binding site" evidence="7">
    <location>
        <position position="169"/>
    </location>
    <ligand>
        <name>2-oxoglutarate</name>
        <dbReference type="ChEBI" id="CHEBI:16810"/>
    </ligand>
</feature>
<feature type="binding site" evidence="7">
    <location>
        <position position="159"/>
    </location>
    <ligand>
        <name>Fe cation</name>
        <dbReference type="ChEBI" id="CHEBI:24875"/>
    </ligand>
</feature>
<dbReference type="GO" id="GO:0031418">
    <property type="term" value="F:L-ascorbic acid binding"/>
    <property type="evidence" value="ECO:0007669"/>
    <property type="project" value="UniProtKB-KW"/>
</dbReference>
<dbReference type="GO" id="GO:0006974">
    <property type="term" value="P:DNA damage response"/>
    <property type="evidence" value="ECO:0007669"/>
    <property type="project" value="TreeGrafter"/>
</dbReference>
<dbReference type="InterPro" id="IPR041097">
    <property type="entry name" value="PKHD_C"/>
</dbReference>
<dbReference type="EMBL" id="FOSH01000005">
    <property type="protein sequence ID" value="SFK12118.1"/>
    <property type="molecule type" value="Genomic_DNA"/>
</dbReference>
<protein>
    <submittedName>
        <fullName evidence="9">PKHD-type hydroxylase</fullName>
    </submittedName>
</protein>
<dbReference type="GO" id="GO:0016706">
    <property type="term" value="F:2-oxoglutarate-dependent dioxygenase activity"/>
    <property type="evidence" value="ECO:0007669"/>
    <property type="project" value="UniProtKB-UniRule"/>
</dbReference>
<name>A0A1I3WXC0_9GAMM</name>
<organism evidence="9 10">
    <name type="scientific">Methylophaga sulfidovorans</name>
    <dbReference type="NCBI Taxonomy" id="45496"/>
    <lineage>
        <taxon>Bacteria</taxon>
        <taxon>Pseudomonadati</taxon>
        <taxon>Pseudomonadota</taxon>
        <taxon>Gammaproteobacteria</taxon>
        <taxon>Thiotrichales</taxon>
        <taxon>Piscirickettsiaceae</taxon>
        <taxon>Methylophaga</taxon>
    </lineage>
</organism>
<keyword evidence="6 7" id="KW-0408">Iron</keyword>
<evidence type="ECO:0000256" key="5">
    <source>
        <dbReference type="ARBA" id="ARBA00023002"/>
    </source>
</evidence>
<dbReference type="InterPro" id="IPR005123">
    <property type="entry name" value="Oxoglu/Fe-dep_dioxygenase_dom"/>
</dbReference>
<evidence type="ECO:0000259" key="8">
    <source>
        <dbReference type="PROSITE" id="PS51471"/>
    </source>
</evidence>
<evidence type="ECO:0000256" key="2">
    <source>
        <dbReference type="ARBA" id="ARBA00022723"/>
    </source>
</evidence>
<dbReference type="InterPro" id="IPR023550">
    <property type="entry name" value="PKHD_hydroxylase"/>
</dbReference>
<dbReference type="Pfam" id="PF13640">
    <property type="entry name" value="2OG-FeII_Oxy_3"/>
    <property type="match status" value="1"/>
</dbReference>
<comment type="cofactor">
    <cofactor evidence="1 7">
        <name>L-ascorbate</name>
        <dbReference type="ChEBI" id="CHEBI:38290"/>
    </cofactor>
</comment>
<dbReference type="RefSeq" id="WP_091712214.1">
    <property type="nucleotide sequence ID" value="NZ_FOSH01000005.1"/>
</dbReference>
<keyword evidence="3 7" id="KW-0847">Vitamin C</keyword>
<keyword evidence="10" id="KW-1185">Reference proteome</keyword>
<keyword evidence="5 7" id="KW-0560">Oxidoreductase</keyword>
<dbReference type="PROSITE" id="PS51471">
    <property type="entry name" value="FE2OG_OXY"/>
    <property type="match status" value="1"/>
</dbReference>
<evidence type="ECO:0000313" key="9">
    <source>
        <dbReference type="EMBL" id="SFK12118.1"/>
    </source>
</evidence>
<sequence length="226" mass="25099">MLIPIKGLLSSEEAEKCRQALMQETWKDGRQTAGHVAINAKTNLQLSRESQVGQQIGDLILDRLGAHPQFMSAVLPSKVLPPLFNRYEGGGAYGNHVDNALLTLPNSSIKLRSDVSTTVFLSDAEEYEGGELVIQHSYGEERVKLAAGDAIVYPANSLHRVEPVTEGVRLAAFFWSQSLVASSEQRQMLYELDQSIQTLIMENPESESIASLTHLYHNLLRHWSQT</sequence>
<evidence type="ECO:0000256" key="1">
    <source>
        <dbReference type="ARBA" id="ARBA00001961"/>
    </source>
</evidence>
<evidence type="ECO:0000256" key="7">
    <source>
        <dbReference type="HAMAP-Rule" id="MF_00657"/>
    </source>
</evidence>
<dbReference type="STRING" id="45496.SAMN04488079_105111"/>
<evidence type="ECO:0000256" key="6">
    <source>
        <dbReference type="ARBA" id="ARBA00023004"/>
    </source>
</evidence>
<evidence type="ECO:0000256" key="4">
    <source>
        <dbReference type="ARBA" id="ARBA00022964"/>
    </source>
</evidence>
<reference evidence="10" key="1">
    <citation type="submission" date="2016-10" db="EMBL/GenBank/DDBJ databases">
        <authorList>
            <person name="Varghese N."/>
            <person name="Submissions S."/>
        </authorList>
    </citation>
    <scope>NUCLEOTIDE SEQUENCE [LARGE SCALE GENOMIC DNA]</scope>
    <source>
        <strain evidence="10">DSM 11578</strain>
    </source>
</reference>
<dbReference type="Gene3D" id="2.60.120.620">
    <property type="entry name" value="q2cbj1_9rhob like domain"/>
    <property type="match status" value="1"/>
</dbReference>
<feature type="domain" description="Fe2OG dioxygenase" evidence="8">
    <location>
        <begin position="78"/>
        <end position="178"/>
    </location>
</feature>
<dbReference type="NCBIfam" id="NF003975">
    <property type="entry name" value="PRK05467.1-4"/>
    <property type="match status" value="1"/>
</dbReference>
<evidence type="ECO:0000313" key="10">
    <source>
        <dbReference type="Proteomes" id="UP000198924"/>
    </source>
</evidence>
<dbReference type="PANTHER" id="PTHR41536:SF1">
    <property type="entry name" value="PKHD-TYPE HYDROXYLASE YBIX"/>
    <property type="match status" value="1"/>
</dbReference>
<dbReference type="InterPro" id="IPR044862">
    <property type="entry name" value="Pro_4_hyd_alph_FE2OG_OXY"/>
</dbReference>
<dbReference type="GO" id="GO:0006879">
    <property type="term" value="P:intracellular iron ion homeostasis"/>
    <property type="evidence" value="ECO:0007669"/>
    <property type="project" value="TreeGrafter"/>
</dbReference>
<dbReference type="Gene3D" id="4.10.860.20">
    <property type="entry name" value="Rabenosyn, Rab binding domain"/>
    <property type="match status" value="1"/>
</dbReference>
<dbReference type="SMART" id="SM00702">
    <property type="entry name" value="P4Hc"/>
    <property type="match status" value="1"/>
</dbReference>
<dbReference type="InterPro" id="IPR006620">
    <property type="entry name" value="Pro_4_hyd_alph"/>
</dbReference>
<evidence type="ECO:0000256" key="3">
    <source>
        <dbReference type="ARBA" id="ARBA00022896"/>
    </source>
</evidence>
<gene>
    <name evidence="9" type="ORF">SAMN04488079_105111</name>
</gene>
<feature type="binding site" evidence="7">
    <location>
        <position position="96"/>
    </location>
    <ligand>
        <name>Fe cation</name>
        <dbReference type="ChEBI" id="CHEBI:24875"/>
    </ligand>
</feature>
<feature type="binding site" evidence="7">
    <location>
        <position position="98"/>
    </location>
    <ligand>
        <name>Fe cation</name>
        <dbReference type="ChEBI" id="CHEBI:24875"/>
    </ligand>
</feature>
<dbReference type="Pfam" id="PF18331">
    <property type="entry name" value="PKHD_C"/>
    <property type="match status" value="1"/>
</dbReference>
<dbReference type="OrthoDB" id="9812472at2"/>
<dbReference type="NCBIfam" id="NF003974">
    <property type="entry name" value="PRK05467.1-3"/>
    <property type="match status" value="1"/>
</dbReference>
<dbReference type="SUPFAM" id="SSF51197">
    <property type="entry name" value="Clavaminate synthase-like"/>
    <property type="match status" value="1"/>
</dbReference>